<dbReference type="PANTHER" id="PTHR33198:SF19">
    <property type="entry name" value="CCHC-TYPE DOMAIN-CONTAINING PROTEIN"/>
    <property type="match status" value="1"/>
</dbReference>
<organism evidence="1">
    <name type="scientific">Micrurus lemniscatus lemniscatus</name>
    <dbReference type="NCBI Taxonomy" id="129467"/>
    <lineage>
        <taxon>Eukaryota</taxon>
        <taxon>Metazoa</taxon>
        <taxon>Chordata</taxon>
        <taxon>Craniata</taxon>
        <taxon>Vertebrata</taxon>
        <taxon>Euteleostomi</taxon>
        <taxon>Lepidosauria</taxon>
        <taxon>Squamata</taxon>
        <taxon>Bifurcata</taxon>
        <taxon>Unidentata</taxon>
        <taxon>Episquamata</taxon>
        <taxon>Toxicofera</taxon>
        <taxon>Serpentes</taxon>
        <taxon>Colubroidea</taxon>
        <taxon>Elapidae</taxon>
        <taxon>Elapinae</taxon>
        <taxon>Micrurus</taxon>
    </lineage>
</organism>
<accession>A0A2D4I9Z4</accession>
<dbReference type="PANTHER" id="PTHR33198">
    <property type="entry name" value="ANK_REP_REGION DOMAIN-CONTAINING PROTEIN-RELATED"/>
    <property type="match status" value="1"/>
</dbReference>
<dbReference type="AlphaFoldDB" id="A0A2D4I9Z4"/>
<reference evidence="1" key="2">
    <citation type="submission" date="2017-11" db="EMBL/GenBank/DDBJ databases">
        <title>Coralsnake Venomics: Analyses of Venom Gland Transcriptomes and Proteomes of Six Brazilian Taxa.</title>
        <authorList>
            <person name="Aird S.D."/>
            <person name="Jorge da Silva N."/>
            <person name="Qiu L."/>
            <person name="Villar-Briones A."/>
            <person name="Aparecida-Saddi V."/>
            <person name="Campos-Telles M.P."/>
            <person name="Grau M."/>
            <person name="Mikheyev A.S."/>
        </authorList>
    </citation>
    <scope>NUCLEOTIDE SEQUENCE</scope>
    <source>
        <tissue evidence="1">Venom_gland</tissue>
    </source>
</reference>
<evidence type="ECO:0008006" key="2">
    <source>
        <dbReference type="Google" id="ProtNLM"/>
    </source>
</evidence>
<evidence type="ECO:0000313" key="1">
    <source>
        <dbReference type="EMBL" id="LAA81001.1"/>
    </source>
</evidence>
<protein>
    <recommendedName>
        <fullName evidence="2">Retrotransposon gag domain-containing protein</fullName>
    </recommendedName>
</protein>
<proteinExistence type="predicted"/>
<name>A0A2D4I9Z4_MICLE</name>
<sequence>MTTPPNFPLFQPATKKWMAYLNRFECVLDAANLDDIPSNRKKAYFLSFCGLAVFETETALLAPCTVKLVTWEELQEVLGKHYAPKPSRIARRHAFRRRIQGDGESINDYLAALRSAALQCSFRDQRELDDVLLDQLICGVRDRRLQ</sequence>
<reference evidence="1" key="1">
    <citation type="submission" date="2017-07" db="EMBL/GenBank/DDBJ databases">
        <authorList>
            <person name="Mikheyev A."/>
            <person name="Grau M."/>
        </authorList>
    </citation>
    <scope>NUCLEOTIDE SEQUENCE</scope>
    <source>
        <tissue evidence="1">Venom_gland</tissue>
    </source>
</reference>
<dbReference type="EMBL" id="IACK01083189">
    <property type="protein sequence ID" value="LAA81001.1"/>
    <property type="molecule type" value="Transcribed_RNA"/>
</dbReference>